<evidence type="ECO:0000259" key="2">
    <source>
        <dbReference type="Pfam" id="PF23568"/>
    </source>
</evidence>
<proteinExistence type="predicted"/>
<evidence type="ECO:0000259" key="3">
    <source>
        <dbReference type="Pfam" id="PF23628"/>
    </source>
</evidence>
<protein>
    <recommendedName>
        <fullName evidence="7">E3 ubiquitin-protein ligase LIN</fullName>
    </recommendedName>
</protein>
<dbReference type="EMBL" id="JBBPBK010000016">
    <property type="protein sequence ID" value="KAK9267132.1"/>
    <property type="molecule type" value="Genomic_DNA"/>
</dbReference>
<dbReference type="Gene3D" id="1.25.10.10">
    <property type="entry name" value="Leucine-rich Repeat Variant"/>
    <property type="match status" value="1"/>
</dbReference>
<dbReference type="InterPro" id="IPR055566">
    <property type="entry name" value="ARM_LIN"/>
</dbReference>
<feature type="domain" description="Putative E3 ubiquitin-protein ligase LIN ARM repeats" evidence="4">
    <location>
        <begin position="473"/>
        <end position="635"/>
    </location>
</feature>
<organism evidence="5 6">
    <name type="scientific">Liquidambar formosana</name>
    <name type="common">Formosan gum</name>
    <dbReference type="NCBI Taxonomy" id="63359"/>
    <lineage>
        <taxon>Eukaryota</taxon>
        <taxon>Viridiplantae</taxon>
        <taxon>Streptophyta</taxon>
        <taxon>Embryophyta</taxon>
        <taxon>Tracheophyta</taxon>
        <taxon>Spermatophyta</taxon>
        <taxon>Magnoliopsida</taxon>
        <taxon>eudicotyledons</taxon>
        <taxon>Gunneridae</taxon>
        <taxon>Pentapetalae</taxon>
        <taxon>Saxifragales</taxon>
        <taxon>Altingiaceae</taxon>
        <taxon>Liquidambar</taxon>
    </lineage>
</organism>
<evidence type="ECO:0000313" key="6">
    <source>
        <dbReference type="Proteomes" id="UP001415857"/>
    </source>
</evidence>
<dbReference type="SUPFAM" id="SSF48371">
    <property type="entry name" value="ARM repeat"/>
    <property type="match status" value="1"/>
</dbReference>
<comment type="caution">
    <text evidence="5">The sequence shown here is derived from an EMBL/GenBank/DDBJ whole genome shotgun (WGS) entry which is preliminary data.</text>
</comment>
<dbReference type="Proteomes" id="UP001415857">
    <property type="component" value="Unassembled WGS sequence"/>
</dbReference>
<dbReference type="InterPro" id="IPR016024">
    <property type="entry name" value="ARM-type_fold"/>
</dbReference>
<dbReference type="InterPro" id="IPR056514">
    <property type="entry name" value="ARM_LIN_2nd"/>
</dbReference>
<feature type="domain" description="Putative E3 ubiquitin-protein ligase LIN ARM-like" evidence="3">
    <location>
        <begin position="636"/>
        <end position="1002"/>
    </location>
</feature>
<dbReference type="Pfam" id="PF23628">
    <property type="entry name" value="ARM_LIN_C"/>
    <property type="match status" value="1"/>
</dbReference>
<evidence type="ECO:0008006" key="7">
    <source>
        <dbReference type="Google" id="ProtNLM"/>
    </source>
</evidence>
<name>A0AAP0R064_LIQFO</name>
<dbReference type="AlphaFoldDB" id="A0AAP0R064"/>
<dbReference type="InterPro" id="IPR011989">
    <property type="entry name" value="ARM-like"/>
</dbReference>
<feature type="region of interest" description="Disordered" evidence="1">
    <location>
        <begin position="330"/>
        <end position="353"/>
    </location>
</feature>
<dbReference type="PANTHER" id="PTHR35549">
    <property type="entry name" value="OS04G0584500 PROTEIN"/>
    <property type="match status" value="1"/>
</dbReference>
<accession>A0AAP0R064</accession>
<sequence length="1018" mass="114499">MASLQELLAQEGFEREKFTPNRKPVKFRDRFTPDESIALPIYICRGRNSFNISNKKNNKKKNTDKAIPGSGSSLFSSKRLGSDSERSNCKSIGTEVPQRDEPAIDEVAIKAVISILSGYVGRYLKDGNFREIIREKCYSCLERKKKDSDNGVFANMELGIESIEKLVEDQGTKKELRMKTLRNSIRLLSIVASLNSKNSKNGSTSGTPNSHLSACAQLYISIVYKLEKNDRISARHLLQVFCDAPFLARTYLLPDLWEHFFLPHLLHLKIWYSKELEFLSNLDGGEKEKKVKALSKVYNDQMDMGTAQFALYYKGWLKVGVKAPPVPSVPLPSRPSYPLSRRRSSDSVSSHCSPQRNLYRTVFGPSLERQSMDLNDRNRASIHRRGLEEEEKVCTHENKFSRTLAYVHSGMGAHRRSSDLNYRYSKAELLPETQKSDYFRFLNCRSEPTECLVNSNREARNGSIRKEEKTHPLSSDLSRAITTICSSDSLENCEIAIRVSAKAWLDSHGDPIVETALSKAPVIEGMVEVLFASNDDEILELTISVLAELVARSEENRQRILNSDPQLEIFTRLLRNSSLFLKAAVLLYLLKPKAKQMISMEWIPLVLRVLEFGDQLQTLLTVRCSPQVAAFYFLDQLLTGFNEDRNLENARHVVSLGGLSLLVRRLEKGDTHERNNAASIIYRCIRADGSCRNYIASNLNKSSVLELLVLGNQKKSNGSALSLLTELLCINRRTQISKFLNGLINGGSNLNTMHILLIYLQKAPPEERPLVAAILLQLDLLGDPLKCSVYRDEVVDEIIAGLECQVRNENIQKQSARALLMLGGHFSYAGEASVEKWILRQAGFDDSSGDSYTSGDIVGDEYMKLNEEEEAADDWQRKAAIVLLTRGNKRLLAALSDSIANSIPSLARASLITVSWMSSFLPSIPDENFRSLACSILVPQLLQSLKYDRDLEERVLASYSLLSLIKSSDCSSTLSPLDEELVSLLRNLSLVTWTATELISIITNSSRHWYPELEDIPA</sequence>
<dbReference type="PANTHER" id="PTHR35549:SF3">
    <property type="entry name" value="E3 UBIQUITIN-PROTEIN LIGASE LIN"/>
    <property type="match status" value="1"/>
</dbReference>
<keyword evidence="6" id="KW-1185">Reference proteome</keyword>
<gene>
    <name evidence="5" type="ORF">L1049_009551</name>
</gene>
<feature type="domain" description="Putative E3 ubiquitin-protein ligase LIN N-terminal" evidence="2">
    <location>
        <begin position="107"/>
        <end position="333"/>
    </location>
</feature>
<feature type="region of interest" description="Disordered" evidence="1">
    <location>
        <begin position="53"/>
        <end position="97"/>
    </location>
</feature>
<dbReference type="Pfam" id="PF23654">
    <property type="entry name" value="ARM_LIN_2nd"/>
    <property type="match status" value="1"/>
</dbReference>
<evidence type="ECO:0000313" key="5">
    <source>
        <dbReference type="EMBL" id="KAK9267132.1"/>
    </source>
</evidence>
<evidence type="ECO:0000256" key="1">
    <source>
        <dbReference type="SAM" id="MobiDB-lite"/>
    </source>
</evidence>
<evidence type="ECO:0000259" key="4">
    <source>
        <dbReference type="Pfam" id="PF23654"/>
    </source>
</evidence>
<dbReference type="Pfam" id="PF23568">
    <property type="entry name" value="ARM_LIN"/>
    <property type="match status" value="1"/>
</dbReference>
<dbReference type="InterPro" id="IPR056512">
    <property type="entry name" value="LIN_N"/>
</dbReference>
<reference evidence="5 6" key="1">
    <citation type="journal article" date="2024" name="Plant J.">
        <title>Genome sequences and population genomics reveal climatic adaptation and genomic divergence between two closely related sweetgum species.</title>
        <authorList>
            <person name="Xu W.Q."/>
            <person name="Ren C.Q."/>
            <person name="Zhang X.Y."/>
            <person name="Comes H.P."/>
            <person name="Liu X.H."/>
            <person name="Li Y.G."/>
            <person name="Kettle C.J."/>
            <person name="Jalonen R."/>
            <person name="Gaisberger H."/>
            <person name="Ma Y.Z."/>
            <person name="Qiu Y.X."/>
        </authorList>
    </citation>
    <scope>NUCLEOTIDE SEQUENCE [LARGE SCALE GENOMIC DNA]</scope>
    <source>
        <strain evidence="5">Hangzhou</strain>
    </source>
</reference>